<sequence length="459" mass="50535">MKNNYWIIALIVFIVFSCKDEVFTPTYQPIEDRTMAGGGTTYMEAHSNSFSNPAPNLTASELQEHLFGDAEFEASFVSAPATINPGLGPIFNHTSCINCHPKDGRSKFPDHLDLPNGFFLRTSIPGVDAHGGPVPTPGFGLQIQNQAIIGYQPEAKIKVVFQYKTETLADGTVVELRKPIFSLKNPYIPVPSNAMFSPRMPMPVFGLGLIEAIPESRILSLQDENDADGDGISGRANFVWNPITQKTELGRFGWKANTATVLLQTAGAYVHDMGITNPVFPIETGFGQSNGSDGHYDDPELGTQILNAVAQYCRTLAVPAARNVFNANVNNGYKIFVNELECAKCHTPSHVTGNSDIAGLSNQKIWPFSDFLLHDMGADLADHRPDFLANGYEWRTRPLWGLGLTFKVNGHQNFLHDGRARSITEAILWHGGEAQKSKEKFKQLPTQKRNDLLAFLNSL</sequence>
<evidence type="ECO:0000256" key="3">
    <source>
        <dbReference type="ARBA" id="ARBA00023004"/>
    </source>
</evidence>
<dbReference type="Pfam" id="PF06537">
    <property type="entry name" value="DHOR"/>
    <property type="match status" value="1"/>
</dbReference>
<dbReference type="SUPFAM" id="SSF46626">
    <property type="entry name" value="Cytochrome c"/>
    <property type="match status" value="1"/>
</dbReference>
<gene>
    <name evidence="6" type="ORF">HMPREF9699_00452</name>
</gene>
<dbReference type="AlphaFoldDB" id="K1M3S6"/>
<comment type="caution">
    <text evidence="6">The sequence shown here is derived from an EMBL/GenBank/DDBJ whole genome shotgun (WGS) entry which is preliminary data.</text>
</comment>
<feature type="domain" description="Cytochrome c" evidence="5">
    <location>
        <begin position="327"/>
        <end position="459"/>
    </location>
</feature>
<evidence type="ECO:0000259" key="5">
    <source>
        <dbReference type="PROSITE" id="PS51007"/>
    </source>
</evidence>
<dbReference type="PANTHER" id="PTHR30600:SF4">
    <property type="entry name" value="CYTOCHROME C DOMAIN-CONTAINING PROTEIN"/>
    <property type="match status" value="1"/>
</dbReference>
<dbReference type="eggNOG" id="COG3488">
    <property type="taxonomic scope" value="Bacteria"/>
</dbReference>
<name>K1M3S6_9FLAO</name>
<dbReference type="PATRIC" id="fig|883096.3.peg.460"/>
<dbReference type="Proteomes" id="UP000006085">
    <property type="component" value="Unassembled WGS sequence"/>
</dbReference>
<dbReference type="InterPro" id="IPR036909">
    <property type="entry name" value="Cyt_c-like_dom_sf"/>
</dbReference>
<dbReference type="GO" id="GO:0020037">
    <property type="term" value="F:heme binding"/>
    <property type="evidence" value="ECO:0007669"/>
    <property type="project" value="InterPro"/>
</dbReference>
<dbReference type="STRING" id="883096.HMPREF9699_00452"/>
<dbReference type="PROSITE" id="PS51257">
    <property type="entry name" value="PROKAR_LIPOPROTEIN"/>
    <property type="match status" value="1"/>
</dbReference>
<dbReference type="PANTHER" id="PTHR30600">
    <property type="entry name" value="CYTOCHROME C PEROXIDASE-RELATED"/>
    <property type="match status" value="1"/>
</dbReference>
<evidence type="ECO:0000256" key="2">
    <source>
        <dbReference type="ARBA" id="ARBA00022723"/>
    </source>
</evidence>
<dbReference type="RefSeq" id="WP_002662067.1">
    <property type="nucleotide sequence ID" value="NZ_JH932293.1"/>
</dbReference>
<dbReference type="PIRSF" id="PIRSF028099">
    <property type="entry name" value="DUF1111"/>
    <property type="match status" value="1"/>
</dbReference>
<dbReference type="GO" id="GO:0004130">
    <property type="term" value="F:cytochrome-c peroxidase activity"/>
    <property type="evidence" value="ECO:0007669"/>
    <property type="project" value="TreeGrafter"/>
</dbReference>
<evidence type="ECO:0000256" key="4">
    <source>
        <dbReference type="PROSITE-ProRule" id="PRU00433"/>
    </source>
</evidence>
<dbReference type="Gene3D" id="1.10.760.10">
    <property type="entry name" value="Cytochrome c-like domain"/>
    <property type="match status" value="1"/>
</dbReference>
<evidence type="ECO:0000313" key="6">
    <source>
        <dbReference type="EMBL" id="EKB58907.1"/>
    </source>
</evidence>
<dbReference type="HOGENOM" id="CLU_033900_1_0_10"/>
<dbReference type="GO" id="GO:0046872">
    <property type="term" value="F:metal ion binding"/>
    <property type="evidence" value="ECO:0007669"/>
    <property type="project" value="UniProtKB-KW"/>
</dbReference>
<dbReference type="GO" id="GO:0009055">
    <property type="term" value="F:electron transfer activity"/>
    <property type="evidence" value="ECO:0007669"/>
    <property type="project" value="InterPro"/>
</dbReference>
<dbReference type="InterPro" id="IPR051395">
    <property type="entry name" value="Cytochrome_c_Peroxidase/MauG"/>
</dbReference>
<reference evidence="6 7" key="1">
    <citation type="submission" date="2012-07" db="EMBL/GenBank/DDBJ databases">
        <title>The Genome Sequence of Bergeyella zoohelcum ATCC 43767.</title>
        <authorList>
            <consortium name="The Broad Institute Genome Sequencing Platform"/>
            <person name="Earl A."/>
            <person name="Ward D."/>
            <person name="Feldgarden M."/>
            <person name="Gevers D."/>
            <person name="Huys G."/>
            <person name="Walker B."/>
            <person name="Young S.K."/>
            <person name="Zeng Q."/>
            <person name="Gargeya S."/>
            <person name="Fitzgerald M."/>
            <person name="Haas B."/>
            <person name="Abouelleil A."/>
            <person name="Alvarado L."/>
            <person name="Arachchi H.M."/>
            <person name="Berlin A.M."/>
            <person name="Chapman S.B."/>
            <person name="Goldberg J."/>
            <person name="Griggs A."/>
            <person name="Gujja S."/>
            <person name="Hansen M."/>
            <person name="Howarth C."/>
            <person name="Imamovic A."/>
            <person name="Larimer J."/>
            <person name="McCowen C."/>
            <person name="Montmayeur A."/>
            <person name="Murphy C."/>
            <person name="Neiman D."/>
            <person name="Pearson M."/>
            <person name="Priest M."/>
            <person name="Roberts A."/>
            <person name="Saif S."/>
            <person name="Shea T."/>
            <person name="Sisk P."/>
            <person name="Sykes S."/>
            <person name="Wortman J."/>
            <person name="Nusbaum C."/>
            <person name="Birren B."/>
        </authorList>
    </citation>
    <scope>NUCLEOTIDE SEQUENCE [LARGE SCALE GENOMIC DNA]</scope>
    <source>
        <strain evidence="6 7">ATCC 43767</strain>
    </source>
</reference>
<keyword evidence="3 4" id="KW-0408">Iron</keyword>
<dbReference type="EMBL" id="AGYA01000008">
    <property type="protein sequence ID" value="EKB58907.1"/>
    <property type="molecule type" value="Genomic_DNA"/>
</dbReference>
<keyword evidence="2 4" id="KW-0479">Metal-binding</keyword>
<accession>K1M3S6</accession>
<dbReference type="PROSITE" id="PS51007">
    <property type="entry name" value="CYTC"/>
    <property type="match status" value="1"/>
</dbReference>
<proteinExistence type="predicted"/>
<evidence type="ECO:0000256" key="1">
    <source>
        <dbReference type="ARBA" id="ARBA00022617"/>
    </source>
</evidence>
<dbReference type="InterPro" id="IPR010538">
    <property type="entry name" value="DHOR"/>
</dbReference>
<protein>
    <recommendedName>
        <fullName evidence="5">Cytochrome c domain-containing protein</fullName>
    </recommendedName>
</protein>
<dbReference type="OrthoDB" id="9805202at2"/>
<organism evidence="6 7">
    <name type="scientific">Bergeyella zoohelcum ATCC 43767</name>
    <dbReference type="NCBI Taxonomy" id="883096"/>
    <lineage>
        <taxon>Bacteria</taxon>
        <taxon>Pseudomonadati</taxon>
        <taxon>Bacteroidota</taxon>
        <taxon>Flavobacteriia</taxon>
        <taxon>Flavobacteriales</taxon>
        <taxon>Weeksellaceae</taxon>
        <taxon>Bergeyella</taxon>
    </lineage>
</organism>
<dbReference type="InterPro" id="IPR009056">
    <property type="entry name" value="Cyt_c-like_dom"/>
</dbReference>
<keyword evidence="1 4" id="KW-0349">Heme</keyword>
<keyword evidence="7" id="KW-1185">Reference proteome</keyword>
<evidence type="ECO:0000313" key="7">
    <source>
        <dbReference type="Proteomes" id="UP000006085"/>
    </source>
</evidence>